<protein>
    <submittedName>
        <fullName evidence="9">PIN domain protein</fullName>
    </submittedName>
</protein>
<dbReference type="GO" id="GO:0046872">
    <property type="term" value="F:metal ion binding"/>
    <property type="evidence" value="ECO:0007669"/>
    <property type="project" value="UniProtKB-KW"/>
</dbReference>
<keyword evidence="4" id="KW-0479">Metal-binding</keyword>
<dbReference type="CDD" id="cd18745">
    <property type="entry name" value="PIN_VapC4-5_FitB-like"/>
    <property type="match status" value="1"/>
</dbReference>
<feature type="domain" description="PIN" evidence="8">
    <location>
        <begin position="3"/>
        <end position="123"/>
    </location>
</feature>
<comment type="caution">
    <text evidence="9">The sequence shown here is derived from an EMBL/GenBank/DDBJ whole genome shotgun (WGS) entry which is preliminary data.</text>
</comment>
<evidence type="ECO:0000256" key="7">
    <source>
        <dbReference type="ARBA" id="ARBA00038093"/>
    </source>
</evidence>
<dbReference type="AlphaFoldDB" id="R9A336"/>
<dbReference type="Pfam" id="PF01850">
    <property type="entry name" value="PIN"/>
    <property type="match status" value="1"/>
</dbReference>
<keyword evidence="5" id="KW-0378">Hydrolase</keyword>
<evidence type="ECO:0000313" key="9">
    <source>
        <dbReference type="EMBL" id="EOQ96618.1"/>
    </source>
</evidence>
<dbReference type="GO" id="GO:0004518">
    <property type="term" value="F:nuclease activity"/>
    <property type="evidence" value="ECO:0007669"/>
    <property type="project" value="UniProtKB-KW"/>
</dbReference>
<dbReference type="SUPFAM" id="SSF88723">
    <property type="entry name" value="PIN domain-like"/>
    <property type="match status" value="1"/>
</dbReference>
<dbReference type="PANTHER" id="PTHR33653">
    <property type="entry name" value="RIBONUCLEASE VAPC2"/>
    <property type="match status" value="1"/>
</dbReference>
<evidence type="ECO:0000259" key="8">
    <source>
        <dbReference type="Pfam" id="PF01850"/>
    </source>
</evidence>
<keyword evidence="10" id="KW-1185">Reference proteome</keyword>
<comment type="cofactor">
    <cofactor evidence="1">
        <name>Mg(2+)</name>
        <dbReference type="ChEBI" id="CHEBI:18420"/>
    </cofactor>
</comment>
<dbReference type="PANTHER" id="PTHR33653:SF1">
    <property type="entry name" value="RIBONUCLEASE VAPC2"/>
    <property type="match status" value="1"/>
</dbReference>
<evidence type="ECO:0000256" key="5">
    <source>
        <dbReference type="ARBA" id="ARBA00022801"/>
    </source>
</evidence>
<evidence type="ECO:0000256" key="1">
    <source>
        <dbReference type="ARBA" id="ARBA00001946"/>
    </source>
</evidence>
<reference evidence="9" key="1">
    <citation type="submission" date="2013-04" db="EMBL/GenBank/DDBJ databases">
        <authorList>
            <person name="Harkins D.M."/>
            <person name="Durkin A.S."/>
            <person name="Brinkac L.M."/>
            <person name="Haft D.H."/>
            <person name="Selengut J.D."/>
            <person name="Sanka R."/>
            <person name="DePew J."/>
            <person name="Purushe J."/>
            <person name="Galloway R.L."/>
            <person name="Vinetz J.M."/>
            <person name="Sutton G.G."/>
            <person name="Nierman W.C."/>
            <person name="Fouts D.E."/>
        </authorList>
    </citation>
    <scope>NUCLEOTIDE SEQUENCE [LARGE SCALE GENOMIC DNA]</scope>
    <source>
        <strain evidence="9">CDC</strain>
    </source>
</reference>
<keyword evidence="6" id="KW-0460">Magnesium</keyword>
<evidence type="ECO:0000256" key="3">
    <source>
        <dbReference type="ARBA" id="ARBA00022722"/>
    </source>
</evidence>
<evidence type="ECO:0000256" key="6">
    <source>
        <dbReference type="ARBA" id="ARBA00022842"/>
    </source>
</evidence>
<dbReference type="InterPro" id="IPR002716">
    <property type="entry name" value="PIN_dom"/>
</dbReference>
<dbReference type="EMBL" id="AOGZ02000014">
    <property type="protein sequence ID" value="EOQ96618.1"/>
    <property type="molecule type" value="Genomic_DNA"/>
</dbReference>
<gene>
    <name evidence="9" type="ORF">LEP1GSC195_2428</name>
</gene>
<dbReference type="STRING" id="1218599.LEP1GSC195_2428"/>
<evidence type="ECO:0000256" key="2">
    <source>
        <dbReference type="ARBA" id="ARBA00022649"/>
    </source>
</evidence>
<name>R9A336_9LEPT</name>
<keyword evidence="3" id="KW-0540">Nuclease</keyword>
<organism evidence="9 10">
    <name type="scientific">Leptospira wolbachii serovar Codice str. CDC</name>
    <dbReference type="NCBI Taxonomy" id="1218599"/>
    <lineage>
        <taxon>Bacteria</taxon>
        <taxon>Pseudomonadati</taxon>
        <taxon>Spirochaetota</taxon>
        <taxon>Spirochaetia</taxon>
        <taxon>Leptospirales</taxon>
        <taxon>Leptospiraceae</taxon>
        <taxon>Leptospira</taxon>
    </lineage>
</organism>
<proteinExistence type="inferred from homology"/>
<dbReference type="OrthoDB" id="9796690at2"/>
<dbReference type="InterPro" id="IPR050556">
    <property type="entry name" value="Type_II_TA_system_RNase"/>
</dbReference>
<evidence type="ECO:0000256" key="4">
    <source>
        <dbReference type="ARBA" id="ARBA00022723"/>
    </source>
</evidence>
<dbReference type="RefSeq" id="WP_015681953.1">
    <property type="nucleotide sequence ID" value="NZ_AOGZ02000014.1"/>
</dbReference>
<dbReference type="InterPro" id="IPR029060">
    <property type="entry name" value="PIN-like_dom_sf"/>
</dbReference>
<keyword evidence="2" id="KW-1277">Toxin-antitoxin system</keyword>
<dbReference type="Proteomes" id="UP000013984">
    <property type="component" value="Unassembled WGS sequence"/>
</dbReference>
<comment type="similarity">
    <text evidence="7">Belongs to the PINc/VapC protein family.</text>
</comment>
<evidence type="ECO:0000313" key="10">
    <source>
        <dbReference type="Proteomes" id="UP000013984"/>
    </source>
</evidence>
<dbReference type="Gene3D" id="3.40.50.1010">
    <property type="entry name" value="5'-nuclease"/>
    <property type="match status" value="1"/>
</dbReference>
<sequence>MFLLDTNICIFLIKKKNQLLLDKLKRNHNKGISISSLTLAELEFGVENSAHKEKNRLSLIEFLTIFEILPFEQKDTEAFGKIKADLKKSGKIIGSIDALLAAQAISRNLIFVTNNTKEFERVKNLRIEDWTL</sequence>
<dbReference type="GO" id="GO:0016787">
    <property type="term" value="F:hydrolase activity"/>
    <property type="evidence" value="ECO:0007669"/>
    <property type="project" value="UniProtKB-KW"/>
</dbReference>
<accession>R9A336</accession>